<feature type="domain" description="N-acetyltransferase" evidence="1">
    <location>
        <begin position="33"/>
        <end position="202"/>
    </location>
</feature>
<evidence type="ECO:0000313" key="3">
    <source>
        <dbReference type="Proteomes" id="UP000001424"/>
    </source>
</evidence>
<dbReference type="eggNOG" id="COG1670">
    <property type="taxonomic scope" value="Bacteria"/>
</dbReference>
<evidence type="ECO:0000259" key="1">
    <source>
        <dbReference type="PROSITE" id="PS51186"/>
    </source>
</evidence>
<accession>Q7NT96</accession>
<dbReference type="KEGG" id="cvi:CV_3163"/>
<dbReference type="PROSITE" id="PS51186">
    <property type="entry name" value="GNAT"/>
    <property type="match status" value="1"/>
</dbReference>
<dbReference type="Proteomes" id="UP000001424">
    <property type="component" value="Chromosome"/>
</dbReference>
<dbReference type="PANTHER" id="PTHR43792">
    <property type="entry name" value="GNAT FAMILY, PUTATIVE (AFU_ORTHOLOGUE AFUA_3G00765)-RELATED-RELATED"/>
    <property type="match status" value="1"/>
</dbReference>
<dbReference type="GO" id="GO:0016747">
    <property type="term" value="F:acyltransferase activity, transferring groups other than amino-acyl groups"/>
    <property type="evidence" value="ECO:0007669"/>
    <property type="project" value="InterPro"/>
</dbReference>
<dbReference type="AlphaFoldDB" id="Q7NT96"/>
<name>Q7NT96_CHRVO</name>
<organism evidence="2 3">
    <name type="scientific">Chromobacterium violaceum (strain ATCC 12472 / DSM 30191 / JCM 1249 / CCUG 213 / NBRC 12614 / NCIMB 9131 / NCTC 9757 / MK)</name>
    <dbReference type="NCBI Taxonomy" id="243365"/>
    <lineage>
        <taxon>Bacteria</taxon>
        <taxon>Pseudomonadati</taxon>
        <taxon>Pseudomonadota</taxon>
        <taxon>Betaproteobacteria</taxon>
        <taxon>Neisseriales</taxon>
        <taxon>Chromobacteriaceae</taxon>
        <taxon>Chromobacterium</taxon>
    </lineage>
</organism>
<gene>
    <name evidence="2" type="ordered locus">CV_3163</name>
</gene>
<dbReference type="CDD" id="cd04301">
    <property type="entry name" value="NAT_SF"/>
    <property type="match status" value="1"/>
</dbReference>
<dbReference type="SUPFAM" id="SSF55729">
    <property type="entry name" value="Acyl-CoA N-acyltransferases (Nat)"/>
    <property type="match status" value="1"/>
</dbReference>
<reference evidence="2 3" key="1">
    <citation type="journal article" date="2003" name="Proc. Natl. Acad. Sci. U.S.A.">
        <title>The complete genome sequence of Chromobacterium violaceum reveals remarkable and exploitable bacterial adaptability.</title>
        <authorList>
            <person name="Vasconcelos A.T.R."/>
            <person name="de Almeida D.F."/>
            <person name="Almeida F.C."/>
            <person name="de Almeida L.G.P."/>
            <person name="de Almeida R."/>
            <person name="Goncalves J.A.A."/>
            <person name="Andrade E.M."/>
            <person name="Antonio R.V."/>
            <person name="Araripe J."/>
            <person name="de Araujo M.F.F."/>
            <person name="Filho S.A."/>
            <person name="Azevedo V."/>
            <person name="Batista A.J."/>
            <person name="Bataus L.A.M."/>
            <person name="Batista J.S."/>
            <person name="Belo A."/>
            <person name="vander Berg C."/>
            <person name="Blamey J."/>
            <person name="Bogo M."/>
            <person name="Bonato S."/>
            <person name="Bordignon J."/>
            <person name="Brito C.A."/>
            <person name="Brocchi M."/>
            <person name="Burity H.A."/>
            <person name="Camargo A.A."/>
            <person name="Cardoso D.D.P."/>
            <person name="Carneiro N.P."/>
            <person name="Carraro D.M."/>
            <person name="Carvalho C.M.B."/>
            <person name="Cascardo J.C.M."/>
            <person name="Cavada B.S."/>
            <person name="Chueire L.M.O."/>
            <person name="Pasa T.B.C."/>
            <person name="Duran N."/>
            <person name="Fagundes N."/>
            <person name="Falcao C.L."/>
            <person name="Fantinatti F."/>
            <person name="Farias I.P."/>
            <person name="Felipe M.S.S."/>
            <person name="Ferrari L.P."/>
            <person name="Ferro J.A."/>
            <person name="Ferro M.I.T."/>
            <person name="Franco G.R."/>
            <person name="Freitas N.S.A."/>
            <person name="Furlan L.R."/>
            <person name="Gazzinelli R.T."/>
            <person name="Gomes E.A."/>
            <person name="Goncalves P.R."/>
            <person name="Grangeiro T.B."/>
            <person name="Grattapaglia D."/>
            <person name="Grisard E.C."/>
            <person name="Guimaraes C.T."/>
            <person name="Hanna E.S."/>
            <person name="Hungria M."/>
            <person name="Jardim S.N."/>
            <person name="Laurino J."/>
            <person name="Leoi L.C.T."/>
            <person name="Fassarella L."/>
            <person name="Lima A."/>
            <person name="Loureiro M.F."/>
            <person name="Lyra M.C.P."/>
            <person name="Macedo M."/>
            <person name="Madeira H.M.F."/>
            <person name="Manfio G.P."/>
            <person name="Maranhao A.Q."/>
            <person name="Martins W.S."/>
            <person name="di Mauro S.M.Z."/>
            <person name="de Medeiros S.R.B."/>
            <person name="Meissner R.D.V."/>
            <person name="Menck C.F.M."/>
            <person name="Moreira M.A.M."/>
            <person name="Nascimento F.F."/>
            <person name="Nicolas M.F."/>
            <person name="Oliveira J.G."/>
            <person name="Oliveira S.C."/>
            <person name="Paixao R.F.C."/>
            <person name="Parente J.A."/>
            <person name="Pedrosa F.O."/>
            <person name="Pena S.J.D."/>
            <person name="Perreira J.O."/>
            <person name="Perreira M."/>
            <person name="Pinto L.S.R.C."/>
            <person name="Pinto L.S."/>
            <person name="Porto J.I.R."/>
            <person name="Potrich D.P."/>
            <person name="Neto C.E.R."/>
            <person name="Reis A.M.M."/>
            <person name="Rigo L.U."/>
            <person name="Rondinelli E."/>
            <person name="dos Santos E.B.P."/>
            <person name="Santos F.R."/>
            <person name="Schneider M.P.C."/>
            <person name="Seuanez H.N."/>
            <person name="Silva A.M.R."/>
            <person name="da Silva A.L.C."/>
            <person name="Silva D.W."/>
            <person name="Silva R."/>
            <person name="Simoes I.C."/>
            <person name="Simon D."/>
            <person name="Soares C.M.A."/>
            <person name="Soares R.B.A."/>
            <person name="Souza E.M."/>
            <person name="Souza K.R.L."/>
            <person name="Souza R.C."/>
            <person name="Steffens M.B.R."/>
            <person name="Steindel M."/>
            <person name="Teixeira S.R."/>
            <person name="Urmenyi T."/>
            <person name="Vettore A."/>
            <person name="Wassem R."/>
            <person name="Zaha A."/>
            <person name="Simpson A.J.G."/>
        </authorList>
    </citation>
    <scope>NUCLEOTIDE SEQUENCE [LARGE SCALE GENOMIC DNA]</scope>
    <source>
        <strain evidence="3">ATCC 12472 / DSM 30191 / JCM 1249 / NBRC 12614 / NCIMB 9131 / NCTC 9757</strain>
    </source>
</reference>
<protein>
    <recommendedName>
        <fullName evidence="1">N-acetyltransferase domain-containing protein</fullName>
    </recommendedName>
</protein>
<dbReference type="InterPro" id="IPR000182">
    <property type="entry name" value="GNAT_dom"/>
</dbReference>
<evidence type="ECO:0000313" key="2">
    <source>
        <dbReference type="EMBL" id="AAQ60830.1"/>
    </source>
</evidence>
<dbReference type="STRING" id="243365.CV_3163"/>
<dbReference type="InterPro" id="IPR016181">
    <property type="entry name" value="Acyl_CoA_acyltransferase"/>
</dbReference>
<dbReference type="InterPro" id="IPR051531">
    <property type="entry name" value="N-acetyltransferase"/>
</dbReference>
<keyword evidence="3" id="KW-1185">Reference proteome</keyword>
<dbReference type="Gene3D" id="3.40.630.30">
    <property type="match status" value="1"/>
</dbReference>
<dbReference type="PANTHER" id="PTHR43792:SF13">
    <property type="entry name" value="ACETYLTRANSFERASE"/>
    <property type="match status" value="1"/>
</dbReference>
<dbReference type="Pfam" id="PF13302">
    <property type="entry name" value="Acetyltransf_3"/>
    <property type="match status" value="1"/>
</dbReference>
<dbReference type="EMBL" id="AE016825">
    <property type="protein sequence ID" value="AAQ60830.1"/>
    <property type="molecule type" value="Genomic_DNA"/>
</dbReference>
<sequence>MSDDDWPGIASVMIRACLFGSSFMIDDITSPRLLLRHLDADFLESCLRGDIDAAAARLGCRPAAGWMGETALMEMRLADMAAEPAYAPWSVRALLRRDDLAMIGHINFHTRPGHPYLNGYGDVELGYAVYPAFRRQGYAREALLAMAGWAARQGGVQRLVLSIEPGNLPSQALAAQLGFAKVGQARDDDGCEDVLTADWPLPGAFV</sequence>
<dbReference type="HOGENOM" id="CLU_013985_28_3_4"/>
<proteinExistence type="predicted"/>